<dbReference type="EC" id="3.4.19.12" evidence="2"/>
<keyword evidence="6" id="KW-0788">Thiol protease</keyword>
<dbReference type="InterPro" id="IPR038765">
    <property type="entry name" value="Papain-like_cys_pep_sf"/>
</dbReference>
<organism evidence="10 11">
    <name type="scientific">Lojkania enalia</name>
    <dbReference type="NCBI Taxonomy" id="147567"/>
    <lineage>
        <taxon>Eukaryota</taxon>
        <taxon>Fungi</taxon>
        <taxon>Dikarya</taxon>
        <taxon>Ascomycota</taxon>
        <taxon>Pezizomycotina</taxon>
        <taxon>Dothideomycetes</taxon>
        <taxon>Pleosporomycetidae</taxon>
        <taxon>Pleosporales</taxon>
        <taxon>Pleosporales incertae sedis</taxon>
        <taxon>Lojkania</taxon>
    </lineage>
</organism>
<feature type="compositionally biased region" description="Acidic residues" evidence="8">
    <location>
        <begin position="768"/>
        <end position="786"/>
    </location>
</feature>
<keyword evidence="11" id="KW-1185">Reference proteome</keyword>
<dbReference type="PANTHER" id="PTHR43982">
    <property type="entry name" value="UBIQUITIN CARBOXYL-TERMINAL HYDROLASE"/>
    <property type="match status" value="1"/>
</dbReference>
<dbReference type="PROSITE" id="PS50235">
    <property type="entry name" value="USP_3"/>
    <property type="match status" value="1"/>
</dbReference>
<reference evidence="11" key="1">
    <citation type="journal article" date="2020" name="Stud. Mycol.">
        <title>101 Dothideomycetes genomes: A test case for predicting lifestyles and emergence of pathogens.</title>
        <authorList>
            <person name="Haridas S."/>
            <person name="Albert R."/>
            <person name="Binder M."/>
            <person name="Bloem J."/>
            <person name="LaButti K."/>
            <person name="Salamov A."/>
            <person name="Andreopoulos B."/>
            <person name="Baker S."/>
            <person name="Barry K."/>
            <person name="Bills G."/>
            <person name="Bluhm B."/>
            <person name="Cannon C."/>
            <person name="Castanera R."/>
            <person name="Culley D."/>
            <person name="Daum C."/>
            <person name="Ezra D."/>
            <person name="Gonzalez J."/>
            <person name="Henrissat B."/>
            <person name="Kuo A."/>
            <person name="Liang C."/>
            <person name="Lipzen A."/>
            <person name="Lutzoni F."/>
            <person name="Magnuson J."/>
            <person name="Mondo S."/>
            <person name="Nolan M."/>
            <person name="Ohm R."/>
            <person name="Pangilinan J."/>
            <person name="Park H.-J."/>
            <person name="Ramirez L."/>
            <person name="Alfaro M."/>
            <person name="Sun H."/>
            <person name="Tritt A."/>
            <person name="Yoshinaga Y."/>
            <person name="Zwiers L.-H."/>
            <person name="Turgeon B."/>
            <person name="Goodwin S."/>
            <person name="Spatafora J."/>
            <person name="Crous P."/>
            <person name="Grigoriev I."/>
        </authorList>
    </citation>
    <scope>NUCLEOTIDE SEQUENCE [LARGE SCALE GENOMIC DNA]</scope>
    <source>
        <strain evidence="11">CBS 304.66</strain>
    </source>
</reference>
<dbReference type="GO" id="GO:0061136">
    <property type="term" value="P:regulation of proteasomal protein catabolic process"/>
    <property type="evidence" value="ECO:0007669"/>
    <property type="project" value="TreeGrafter"/>
</dbReference>
<dbReference type="InterPro" id="IPR025305">
    <property type="entry name" value="UCH_repeat_domain"/>
</dbReference>
<dbReference type="GO" id="GO:0070628">
    <property type="term" value="F:proteasome binding"/>
    <property type="evidence" value="ECO:0007669"/>
    <property type="project" value="TreeGrafter"/>
</dbReference>
<dbReference type="SUPFAM" id="SSF54001">
    <property type="entry name" value="Cysteine proteinases"/>
    <property type="match status" value="1"/>
</dbReference>
<keyword evidence="5" id="KW-0378">Hydrolase</keyword>
<evidence type="ECO:0000256" key="5">
    <source>
        <dbReference type="ARBA" id="ARBA00022801"/>
    </source>
</evidence>
<feature type="region of interest" description="Disordered" evidence="8">
    <location>
        <begin position="733"/>
        <end position="824"/>
    </location>
</feature>
<dbReference type="InterPro" id="IPR018200">
    <property type="entry name" value="USP_CS"/>
</dbReference>
<dbReference type="GO" id="GO:0043161">
    <property type="term" value="P:proteasome-mediated ubiquitin-dependent protein catabolic process"/>
    <property type="evidence" value="ECO:0007669"/>
    <property type="project" value="InterPro"/>
</dbReference>
<comment type="caution">
    <text evidence="10">The sequence shown here is derived from an EMBL/GenBank/DDBJ whole genome shotgun (WGS) entry which is preliminary data.</text>
</comment>
<dbReference type="InterPro" id="IPR044635">
    <property type="entry name" value="UBP14-like"/>
</dbReference>
<evidence type="ECO:0000256" key="2">
    <source>
        <dbReference type="ARBA" id="ARBA00012759"/>
    </source>
</evidence>
<proteinExistence type="predicted"/>
<feature type="domain" description="USP" evidence="9">
    <location>
        <begin position="628"/>
        <end position="1165"/>
    </location>
</feature>
<keyword evidence="7" id="KW-0175">Coiled coil</keyword>
<protein>
    <recommendedName>
        <fullName evidence="2">ubiquitinyl hydrolase 1</fullName>
        <ecNumber evidence="2">3.4.19.12</ecNumber>
    </recommendedName>
</protein>
<dbReference type="Proteomes" id="UP000800093">
    <property type="component" value="Unassembled WGS sequence"/>
</dbReference>
<dbReference type="Gene3D" id="3.90.70.10">
    <property type="entry name" value="Cysteine proteinases"/>
    <property type="match status" value="2"/>
</dbReference>
<evidence type="ECO:0000259" key="9">
    <source>
        <dbReference type="PROSITE" id="PS50235"/>
    </source>
</evidence>
<feature type="coiled-coil region" evidence="7">
    <location>
        <begin position="988"/>
        <end position="1015"/>
    </location>
</feature>
<evidence type="ECO:0000313" key="11">
    <source>
        <dbReference type="Proteomes" id="UP000800093"/>
    </source>
</evidence>
<evidence type="ECO:0000313" key="10">
    <source>
        <dbReference type="EMBL" id="KAF2267677.1"/>
    </source>
</evidence>
<keyword evidence="4" id="KW-0833">Ubl conjugation pathway</keyword>
<dbReference type="InterPro" id="IPR028889">
    <property type="entry name" value="USP"/>
</dbReference>
<dbReference type="Pfam" id="PF00443">
    <property type="entry name" value="UCH"/>
    <property type="match status" value="1"/>
</dbReference>
<dbReference type="Pfam" id="PF13446">
    <property type="entry name" value="RPT"/>
    <property type="match status" value="3"/>
</dbReference>
<accession>A0A9P4KGQ6</accession>
<sequence length="1204" mass="136449">MSSKPGKTAPRLLQDLVTYDPRYEERAGRNLLTTAPPHLDPSAEPSRQVPIRNCRHIFMAKDEQSVRPKAGEDPSHDTVYKIAAVCSKCRWHLDLLVDFRDYNSENKPCRTNTDYPVHHFIYQEDNYPQRDPFGNQNVPRSYRFLCSAPSCPVELKIRLLPPRFSEQDITILTNKMHLRRRLETARQLGGDRADAHMARPVDALDFLNTYLTDALNPQKGKSRIPLLNRKFLKTFGKDCDKILRSLGFTNAQETEEDGTQVEVWYLPKPPPPSHPLSYDTERTVIEDARHELNILILGFPESERSGVRHPMIPPQPSAHDIERALGCLDYDRKSRPAARHLSYEEDHPYYAGLGALGDFSDPLLLFAFARQMQVDLKNSPYYFECLQEIAKGRKSSLLEENVAILASQGQCNRKELAAAYRFIGMEMEHAQHLSDDFIISQFRARLQDIGPSQAEESRVQLRIIGQARQSEQIKREASDAIETYDQALSWLDLEAAHSDEFVAIMFTIKVNEKASSKAIATRAVQIIAEYRNSQRLRDFLENGIMQGNAEMDVAEAYALFDINNRAEALDLEVLQAHKDAYIQGNPASKTKYEQAYALIYTDQKECHKVQNQSGYVPRKQYPLDSWPVGCQNIGNTCYLNSVLQFLFTIKPLRDMVLNCNEHLEEISPEALATKRVGRMPVTPEKAEKAQQFVQELKKLFQHMINAPTTTVRPETKLAALALAKTDALVEVADQPAPDPSLGQIEGKPIMGPMPKPDGLTGSTQADSVMDDDNDSTAAEMDIEEDYTKDLNTTTDGRPDAVSMPQPPSRPPPVPPRPQATAEANSTLKKTIEGLAEQQDAAEILNNIFDLLSCAIEGNGTLRDGEQDDLIKQLFFSDVTTVRITPDGKTSSNSALQDNYMISPGHRNRPLYAALDDEFSLTELESDKAAKASKFELIDHASPIQIINVRRLVYEGGRTIKDESHLGLDSTLYLDRYFRGTRSHPEEELQALREKQWNLQQRLKTLECDKKRLTETAHKISLSEAVEETSHLLENHARADEANLIDLDEDTVPVYPGLVTQLRDRAGELQNKSRSIVEELKSIDEEINSIFMDCKDQPYRLHSIFMHRGTAAGGHYWIFIHDFQKGIWRKYNDEYVDEVESISDIFEQEARNPATSTGIVYVQANRADELTEAVRRDPQRVDIVMKDAEEQYEDIQIINGVEQSP</sequence>
<dbReference type="OrthoDB" id="2420415at2759"/>
<dbReference type="GO" id="GO:0016579">
    <property type="term" value="P:protein deubiquitination"/>
    <property type="evidence" value="ECO:0007669"/>
    <property type="project" value="InterPro"/>
</dbReference>
<evidence type="ECO:0000256" key="6">
    <source>
        <dbReference type="ARBA" id="ARBA00022807"/>
    </source>
</evidence>
<keyword evidence="3" id="KW-0645">Protease</keyword>
<dbReference type="PANTHER" id="PTHR43982:SF6">
    <property type="entry name" value="UBIQUITIN CARBOXYL-TERMINAL HYDROLASE 2-RELATED"/>
    <property type="match status" value="1"/>
</dbReference>
<feature type="region of interest" description="Disordered" evidence="8">
    <location>
        <begin position="27"/>
        <end position="46"/>
    </location>
</feature>
<dbReference type="AlphaFoldDB" id="A0A9P4KGQ6"/>
<evidence type="ECO:0000256" key="1">
    <source>
        <dbReference type="ARBA" id="ARBA00000707"/>
    </source>
</evidence>
<evidence type="ECO:0000256" key="4">
    <source>
        <dbReference type="ARBA" id="ARBA00022786"/>
    </source>
</evidence>
<comment type="catalytic activity">
    <reaction evidence="1">
        <text>Thiol-dependent hydrolysis of ester, thioester, amide, peptide and isopeptide bonds formed by the C-terminal Gly of ubiquitin (a 76-residue protein attached to proteins as an intracellular targeting signal).</text>
        <dbReference type="EC" id="3.4.19.12"/>
    </reaction>
</comment>
<dbReference type="GO" id="GO:0004843">
    <property type="term" value="F:cysteine-type deubiquitinase activity"/>
    <property type="evidence" value="ECO:0007669"/>
    <property type="project" value="UniProtKB-EC"/>
</dbReference>
<dbReference type="PROSITE" id="PS00973">
    <property type="entry name" value="USP_2"/>
    <property type="match status" value="1"/>
</dbReference>
<evidence type="ECO:0000256" key="3">
    <source>
        <dbReference type="ARBA" id="ARBA00022670"/>
    </source>
</evidence>
<dbReference type="EMBL" id="ML986590">
    <property type="protein sequence ID" value="KAF2267677.1"/>
    <property type="molecule type" value="Genomic_DNA"/>
</dbReference>
<feature type="compositionally biased region" description="Pro residues" evidence="8">
    <location>
        <begin position="804"/>
        <end position="817"/>
    </location>
</feature>
<dbReference type="InterPro" id="IPR001394">
    <property type="entry name" value="Peptidase_C19_UCH"/>
</dbReference>
<name>A0A9P4KGQ6_9PLEO</name>
<evidence type="ECO:0000256" key="7">
    <source>
        <dbReference type="SAM" id="Coils"/>
    </source>
</evidence>
<gene>
    <name evidence="10" type="ORF">CC78DRAFT_577057</name>
</gene>
<evidence type="ECO:0000256" key="8">
    <source>
        <dbReference type="SAM" id="MobiDB-lite"/>
    </source>
</evidence>